<feature type="compositionally biased region" description="Basic residues" evidence="2">
    <location>
        <begin position="261"/>
        <end position="271"/>
    </location>
</feature>
<keyword evidence="1" id="KW-1133">Transmembrane helix</keyword>
<feature type="compositionally biased region" description="Basic and acidic residues" evidence="2">
    <location>
        <begin position="98"/>
        <end position="115"/>
    </location>
</feature>
<feature type="compositionally biased region" description="Low complexity" evidence="2">
    <location>
        <begin position="455"/>
        <end position="471"/>
    </location>
</feature>
<comment type="similarity">
    <text evidence="1">Belongs to the pecanex family.</text>
</comment>
<comment type="caution">
    <text evidence="3">The sequence shown here is derived from an EMBL/GenBank/DDBJ whole genome shotgun (WGS) entry which is preliminary data.</text>
</comment>
<dbReference type="GO" id="GO:0005783">
    <property type="term" value="C:endoplasmic reticulum"/>
    <property type="evidence" value="ECO:0007669"/>
    <property type="project" value="TreeGrafter"/>
</dbReference>
<dbReference type="AlphaFoldDB" id="A0A6L2PPS9"/>
<evidence type="ECO:0000313" key="3">
    <source>
        <dbReference type="EMBL" id="GFG32578.1"/>
    </source>
</evidence>
<evidence type="ECO:0000256" key="1">
    <source>
        <dbReference type="RuleBase" id="RU367089"/>
    </source>
</evidence>
<gene>
    <name evidence="3" type="ORF">Cfor_12351</name>
</gene>
<feature type="region of interest" description="Disordered" evidence="2">
    <location>
        <begin position="817"/>
        <end position="857"/>
    </location>
</feature>
<dbReference type="Proteomes" id="UP000502823">
    <property type="component" value="Unassembled WGS sequence"/>
</dbReference>
<feature type="transmembrane region" description="Helical" evidence="1">
    <location>
        <begin position="907"/>
        <end position="924"/>
    </location>
</feature>
<feature type="transmembrane region" description="Helical" evidence="1">
    <location>
        <begin position="763"/>
        <end position="780"/>
    </location>
</feature>
<comment type="caution">
    <text evidence="1">Lacks conserved residue(s) required for the propagation of feature annotation.</text>
</comment>
<feature type="transmembrane region" description="Helical" evidence="1">
    <location>
        <begin position="726"/>
        <end position="751"/>
    </location>
</feature>
<dbReference type="InParanoid" id="A0A6L2PPS9"/>
<comment type="subcellular location">
    <subcellularLocation>
        <location evidence="1">Membrane</location>
        <topology evidence="1">Multi-pass membrane protein</topology>
    </subcellularLocation>
</comment>
<feature type="region of interest" description="Disordered" evidence="2">
    <location>
        <begin position="92"/>
        <end position="127"/>
    </location>
</feature>
<keyword evidence="1" id="KW-0472">Membrane</keyword>
<feature type="transmembrane region" description="Helical" evidence="1">
    <location>
        <begin position="686"/>
        <end position="714"/>
    </location>
</feature>
<feature type="transmembrane region" description="Helical" evidence="1">
    <location>
        <begin position="635"/>
        <end position="655"/>
    </location>
</feature>
<proteinExistence type="inferred from homology"/>
<feature type="compositionally biased region" description="Polar residues" evidence="2">
    <location>
        <begin position="116"/>
        <end position="127"/>
    </location>
</feature>
<protein>
    <recommendedName>
        <fullName evidence="1">Pecanex-like protein</fullName>
    </recommendedName>
</protein>
<keyword evidence="1" id="KW-0812">Transmembrane</keyword>
<name>A0A6L2PPS9_COPFO</name>
<feature type="transmembrane region" description="Helical" evidence="1">
    <location>
        <begin position="880"/>
        <end position="901"/>
    </location>
</feature>
<accession>A0A6L2PPS9</accession>
<sequence length="1008" mass="109928">MGQFYTLFYKLKKDEDEFYNGHSSKETDAESGGSTSTTTVSLERSHEVTKLLQHSAGDTVPGAKHHGAIPKQRTLVGTFFIAACKGLGSKHHTAVASEVEHRRQSRRSARDRGRSEMTSGNVDNGKGISTSKQVAVLCEEPRCGAEREKLPSIPAEGIGNLAGTSSALQATALTWQKKIELMVKMDSGSNAVGEGASASSGSATELSSLLPPPAMPLLATFLATRREVPSGSFCGPPGIATDSADSVDIWANVRTRQRRLKRTRRAHRVRTGGRIGESVPSSNLSSNSSSSAPLAALASVMAGGGTGTHIATSHDDTSEGAVHCFRDEHGNWQSYTFAEKGTGTANMGMMPIAAAAAATANGKLLSTLLRYCNPLHIYMSLSYSFSWDSVTGGGPDSLSNSTMSINSSGLTVIMDRQNNVGSVASGPCCHLQPSSATGQASSMKGIAPLPLLPVLPSSSTSSTSSQLRPGSVQARHHQHHHTNPGAMLNEPNSTIVPVPPASSSQGDTETDITLTRNHFRYMDAVENHNDMGHSQPRHYYKYWITPCTHVKIRFDRLALLALLDRNLTWDETLLSLSLAILVAAFGSLLLQLGFFRDIFAFLFCFVMAGCQYSLIKSVQPDASSPTHGFNRIVAFSRPVYFCLVSALVLILHHAALSEDVTYGQTAFTLYGVYFSNQALVQMSRDALATLLLCFPVVFSLGLFPQINTFLMYLLEQIDIHVFGGNATSSLLAAAYCVCRSILAVCFLYGFAFGALSEPKNSQHILFSIFCGLLVSTAYHLSRCASDPSGIWNIVKTHLWPPLDFFHESSSSPIPGKSLSNHHHHHYHCPSDWNNKKPKTSPPESSEEQPSANAEKEKDLVDPLPMKLQCTVHARLKSDMIICTLVAVFVFGIHCSTVFVALQPELNPVMWAVVGVLGFILHYVFPQLRKQLPWLCLSRPVFRSHEHGQFEVRDAAKVMWFEKISVMQRHQDVHPILRKTWMLRYWPKLGRKGDFGHLACDDASCGRRP</sequence>
<reference evidence="4" key="1">
    <citation type="submission" date="2020-01" db="EMBL/GenBank/DDBJ databases">
        <title>Draft genome sequence of the Termite Coptotermes fromosanus.</title>
        <authorList>
            <person name="Itakura S."/>
            <person name="Yosikawa Y."/>
            <person name="Umezawa K."/>
        </authorList>
    </citation>
    <scope>NUCLEOTIDE SEQUENCE [LARGE SCALE GENOMIC DNA]</scope>
</reference>
<dbReference type="PANTHER" id="PTHR12372">
    <property type="entry name" value="PECANEX"/>
    <property type="match status" value="1"/>
</dbReference>
<keyword evidence="4" id="KW-1185">Reference proteome</keyword>
<dbReference type="OrthoDB" id="10037631at2759"/>
<feature type="region of interest" description="Disordered" evidence="2">
    <location>
        <begin position="261"/>
        <end position="290"/>
    </location>
</feature>
<dbReference type="InterPro" id="IPR039797">
    <property type="entry name" value="Pecanex"/>
</dbReference>
<evidence type="ECO:0000256" key="2">
    <source>
        <dbReference type="SAM" id="MobiDB-lite"/>
    </source>
</evidence>
<evidence type="ECO:0000313" key="4">
    <source>
        <dbReference type="Proteomes" id="UP000502823"/>
    </source>
</evidence>
<feature type="compositionally biased region" description="Low complexity" evidence="2">
    <location>
        <begin position="278"/>
        <end position="290"/>
    </location>
</feature>
<feature type="region of interest" description="Disordered" evidence="2">
    <location>
        <begin position="455"/>
        <end position="491"/>
    </location>
</feature>
<feature type="transmembrane region" description="Helical" evidence="1">
    <location>
        <begin position="573"/>
        <end position="592"/>
    </location>
</feature>
<dbReference type="GO" id="GO:0016020">
    <property type="term" value="C:membrane"/>
    <property type="evidence" value="ECO:0007669"/>
    <property type="project" value="UniProtKB-SubCell"/>
</dbReference>
<dbReference type="GO" id="GO:0007029">
    <property type="term" value="P:endoplasmic reticulum organization"/>
    <property type="evidence" value="ECO:0007669"/>
    <property type="project" value="TreeGrafter"/>
</dbReference>
<dbReference type="EMBL" id="BLKM01008141">
    <property type="protein sequence ID" value="GFG32578.1"/>
    <property type="molecule type" value="Genomic_DNA"/>
</dbReference>
<organism evidence="3 4">
    <name type="scientific">Coptotermes formosanus</name>
    <name type="common">Formosan subterranean termite</name>
    <dbReference type="NCBI Taxonomy" id="36987"/>
    <lineage>
        <taxon>Eukaryota</taxon>
        <taxon>Metazoa</taxon>
        <taxon>Ecdysozoa</taxon>
        <taxon>Arthropoda</taxon>
        <taxon>Hexapoda</taxon>
        <taxon>Insecta</taxon>
        <taxon>Pterygota</taxon>
        <taxon>Neoptera</taxon>
        <taxon>Polyneoptera</taxon>
        <taxon>Dictyoptera</taxon>
        <taxon>Blattodea</taxon>
        <taxon>Blattoidea</taxon>
        <taxon>Termitoidae</taxon>
        <taxon>Rhinotermitidae</taxon>
        <taxon>Coptotermes</taxon>
    </lineage>
</organism>
<dbReference type="PANTHER" id="PTHR12372:SF7">
    <property type="entry name" value="PROTEIN PECANEX"/>
    <property type="match status" value="1"/>
</dbReference>